<organism evidence="1 2">
    <name type="scientific">Sneathiella chungangensis</name>
    <dbReference type="NCBI Taxonomy" id="1418234"/>
    <lineage>
        <taxon>Bacteria</taxon>
        <taxon>Pseudomonadati</taxon>
        <taxon>Pseudomonadota</taxon>
        <taxon>Alphaproteobacteria</taxon>
        <taxon>Sneathiellales</taxon>
        <taxon>Sneathiellaceae</taxon>
        <taxon>Sneathiella</taxon>
    </lineage>
</organism>
<reference evidence="1 2" key="1">
    <citation type="journal article" date="2014" name="Int. J. Syst. Evol. Microbiol.">
        <title>Sneathiella chungangensis sp. nov., isolated from a marine sand, and emended description of the genus Sneathiella.</title>
        <authorList>
            <person name="Siamphan C."/>
            <person name="Kim H."/>
            <person name="Lee J.S."/>
            <person name="Kim W."/>
        </authorList>
    </citation>
    <scope>NUCLEOTIDE SEQUENCE [LARGE SCALE GENOMIC DNA]</scope>
    <source>
        <strain evidence="1 2">KCTC 32476</strain>
    </source>
</reference>
<dbReference type="AlphaFoldDB" id="A0A845MJ69"/>
<proteinExistence type="predicted"/>
<keyword evidence="2" id="KW-1185">Reference proteome</keyword>
<sequence>MDYSDFIIYVDESGDHDLTQVKSPYPIFSLAFCIFNKKRYVDEVVPRLQDLKFRWFGHDAIVLHEREIRKRERPFEVLYTKAANDAFMAELGKIVADAPMTVISAVIHKDNHKSRYAVPANPYELALRFCIERAVLFLKDLGQSDKLTHIIVECRGKNEDEGLELEFRRICDGQNFVGKIDCLDILFVDKKANSSGLQIADLIARPIGLKALRPNQTNRAYEVIETKFRRSQRGSIEGYGIKIFP</sequence>
<dbReference type="Pfam" id="PF12686">
    <property type="entry name" value="DUF3800"/>
    <property type="match status" value="1"/>
</dbReference>
<evidence type="ECO:0000313" key="2">
    <source>
        <dbReference type="Proteomes" id="UP000445696"/>
    </source>
</evidence>
<name>A0A845MJ69_9PROT</name>
<dbReference type="InterPro" id="IPR024524">
    <property type="entry name" value="DUF3800"/>
</dbReference>
<dbReference type="EMBL" id="WTVA01000015">
    <property type="protein sequence ID" value="MZR24113.1"/>
    <property type="molecule type" value="Genomic_DNA"/>
</dbReference>
<evidence type="ECO:0000313" key="1">
    <source>
        <dbReference type="EMBL" id="MZR24113.1"/>
    </source>
</evidence>
<accession>A0A845MJ69</accession>
<dbReference type="Proteomes" id="UP000445696">
    <property type="component" value="Unassembled WGS sequence"/>
</dbReference>
<comment type="caution">
    <text evidence="1">The sequence shown here is derived from an EMBL/GenBank/DDBJ whole genome shotgun (WGS) entry which is preliminary data.</text>
</comment>
<gene>
    <name evidence="1" type="ORF">GQF03_17400</name>
</gene>
<dbReference type="OrthoDB" id="507950at2"/>
<protein>
    <submittedName>
        <fullName evidence="1">DUF3800 domain-containing protein</fullName>
    </submittedName>
</protein>
<dbReference type="RefSeq" id="WP_161340571.1">
    <property type="nucleotide sequence ID" value="NZ_JBHSDG010000003.1"/>
</dbReference>